<dbReference type="AlphaFoldDB" id="A0A402BCC0"/>
<keyword evidence="2" id="KW-1185">Reference proteome</keyword>
<reference evidence="2" key="1">
    <citation type="submission" date="2018-12" db="EMBL/GenBank/DDBJ databases">
        <title>Tengunoibacter tsumagoiensis gen. nov., sp. nov., Dictyobacter kobayashii sp. nov., D. alpinus sp. nov., and D. joshuensis sp. nov. and description of Dictyobacteraceae fam. nov. within the order Ktedonobacterales isolated from Tengu-no-mugimeshi.</title>
        <authorList>
            <person name="Wang C.M."/>
            <person name="Zheng Y."/>
            <person name="Sakai Y."/>
            <person name="Toyoda A."/>
            <person name="Minakuchi Y."/>
            <person name="Abe K."/>
            <person name="Yokota A."/>
            <person name="Yabe S."/>
        </authorList>
    </citation>
    <scope>NUCLEOTIDE SEQUENCE [LARGE SCALE GENOMIC DNA]</scope>
    <source>
        <strain evidence="2">Uno16</strain>
    </source>
</reference>
<protein>
    <submittedName>
        <fullName evidence="1">Uncharacterized protein</fullName>
    </submittedName>
</protein>
<organism evidence="1 2">
    <name type="scientific">Dictyobacter alpinus</name>
    <dbReference type="NCBI Taxonomy" id="2014873"/>
    <lineage>
        <taxon>Bacteria</taxon>
        <taxon>Bacillati</taxon>
        <taxon>Chloroflexota</taxon>
        <taxon>Ktedonobacteria</taxon>
        <taxon>Ktedonobacterales</taxon>
        <taxon>Dictyobacteraceae</taxon>
        <taxon>Dictyobacter</taxon>
    </lineage>
</organism>
<comment type="caution">
    <text evidence="1">The sequence shown here is derived from an EMBL/GenBank/DDBJ whole genome shotgun (WGS) entry which is preliminary data.</text>
</comment>
<dbReference type="EMBL" id="BIFT01000001">
    <property type="protein sequence ID" value="GCE28984.1"/>
    <property type="molecule type" value="Genomic_DNA"/>
</dbReference>
<accession>A0A402BCC0</accession>
<proteinExistence type="predicted"/>
<gene>
    <name evidence="1" type="ORF">KDA_44680</name>
</gene>
<sequence>MRLDQRLNMFKKHRMPVAPTSIRVYDPVRTGIDSTGTSHSKTYLRFYLTSNMIGVGATALRVFLERWPT</sequence>
<dbReference type="Proteomes" id="UP000287171">
    <property type="component" value="Unassembled WGS sequence"/>
</dbReference>
<evidence type="ECO:0000313" key="2">
    <source>
        <dbReference type="Proteomes" id="UP000287171"/>
    </source>
</evidence>
<name>A0A402BCC0_9CHLR</name>
<evidence type="ECO:0000313" key="1">
    <source>
        <dbReference type="EMBL" id="GCE28984.1"/>
    </source>
</evidence>